<keyword evidence="1" id="KW-0812">Transmembrane</keyword>
<evidence type="ECO:0000256" key="1">
    <source>
        <dbReference type="SAM" id="Phobius"/>
    </source>
</evidence>
<organism evidence="2 3">
    <name type="scientific">Stegodyphus mimosarum</name>
    <name type="common">African social velvet spider</name>
    <dbReference type="NCBI Taxonomy" id="407821"/>
    <lineage>
        <taxon>Eukaryota</taxon>
        <taxon>Metazoa</taxon>
        <taxon>Ecdysozoa</taxon>
        <taxon>Arthropoda</taxon>
        <taxon>Chelicerata</taxon>
        <taxon>Arachnida</taxon>
        <taxon>Araneae</taxon>
        <taxon>Araneomorphae</taxon>
        <taxon>Entelegynae</taxon>
        <taxon>Eresoidea</taxon>
        <taxon>Eresidae</taxon>
        <taxon>Stegodyphus</taxon>
    </lineage>
</organism>
<dbReference type="PANTHER" id="PTHR11360:SF303">
    <property type="entry name" value="MAJOR FACILITATOR SUPERFAMILY (MFS) PROFILE DOMAIN-CONTAINING PROTEIN"/>
    <property type="match status" value="1"/>
</dbReference>
<dbReference type="EMBL" id="KK119384">
    <property type="protein sequence ID" value="KFM75555.1"/>
    <property type="molecule type" value="Genomic_DNA"/>
</dbReference>
<feature type="transmembrane region" description="Helical" evidence="1">
    <location>
        <begin position="236"/>
        <end position="254"/>
    </location>
</feature>
<dbReference type="Gene3D" id="1.20.1250.20">
    <property type="entry name" value="MFS general substrate transporter like domains"/>
    <property type="match status" value="2"/>
</dbReference>
<feature type="transmembrane region" description="Helical" evidence="1">
    <location>
        <begin position="71"/>
        <end position="98"/>
    </location>
</feature>
<dbReference type="GO" id="GO:0008028">
    <property type="term" value="F:monocarboxylic acid transmembrane transporter activity"/>
    <property type="evidence" value="ECO:0007669"/>
    <property type="project" value="TreeGrafter"/>
</dbReference>
<evidence type="ECO:0000313" key="2">
    <source>
        <dbReference type="EMBL" id="KFM75555.1"/>
    </source>
</evidence>
<feature type="transmembrane region" description="Helical" evidence="1">
    <location>
        <begin position="162"/>
        <end position="181"/>
    </location>
</feature>
<dbReference type="OMA" id="HIMTAIR"/>
<dbReference type="Proteomes" id="UP000054359">
    <property type="component" value="Unassembled WGS sequence"/>
</dbReference>
<accession>A0A087UDW6</accession>
<dbReference type="OrthoDB" id="410267at2759"/>
<dbReference type="InterPro" id="IPR011701">
    <property type="entry name" value="MFS"/>
</dbReference>
<keyword evidence="1" id="KW-1133">Transmembrane helix</keyword>
<feature type="transmembrane region" description="Helical" evidence="1">
    <location>
        <begin position="134"/>
        <end position="156"/>
    </location>
</feature>
<keyword evidence="1" id="KW-0472">Membrane</keyword>
<dbReference type="InterPro" id="IPR050327">
    <property type="entry name" value="Proton-linked_MCT"/>
</dbReference>
<feature type="non-terminal residue" evidence="2">
    <location>
        <position position="700"/>
    </location>
</feature>
<name>A0A087UDW6_STEMI</name>
<dbReference type="InterPro" id="IPR036259">
    <property type="entry name" value="MFS_trans_sf"/>
</dbReference>
<gene>
    <name evidence="2" type="ORF">X975_18534</name>
</gene>
<sequence>MISCRCFSQTFKRFSEICGMRSNLCHKQNESEVEPSEEDPLLRVELKRKSTAKTERSPKKRFVGSNGPQSWMAAFANFFINFIIVGFGRMSGIFYVVFMDTFNVGRQVASVPFSVQQSASNLFGPLAGIFGQKYGLRTVTLAGGLIGSISAVSCFYRTDIPWITISWGLVFGISTALTTIKNQISIDQHFEKYETTAGGLQLQLETTAASTGGCLGALFFPVVVETLIKFYDLPGTFLIIGAIILNIIPASILLREPTWMSEHILKKTTSKLSAKRKETRTHSDENKNTGINALTNPQSKAFTVKESKNNYFNFEYLRQNSGFVYQVLELFDTSSEIMDHQILMPKQLSLVKELIDICRVGQKQGETQFFPPKITLSSPHREENLVWDSLQQNKTVNFGDYHALKIFSKLRELHEKNESEILSHFSIQNHSRVLKIVRPLRNLYELLQEGRRAKKKIVTFADAIREKEESLSSTNITEISEEYNNAFRNHIKTAMKLHSKPLFLLICLCRGVFTLTFIPFVTIIVDFAMDKGMKREEGKYVIAILCLGDLIGQLCLGWVTDNGYLSLPRYMLVVTLLLSISMSTLPLMSSVLAIVPGVLVFGMLQGSLFIRHRSLVSMYMDSQEQAIGMGFMNLFSGFLGLALPAYIGYFRDTHGSYDNMFYVNSCICAMSGLLWILEPLFIHFSPKHSKYNKLKKQLNQ</sequence>
<dbReference type="Pfam" id="PF07690">
    <property type="entry name" value="MFS_1"/>
    <property type="match status" value="2"/>
</dbReference>
<feature type="transmembrane region" description="Helical" evidence="1">
    <location>
        <begin position="502"/>
        <end position="528"/>
    </location>
</feature>
<feature type="transmembrane region" description="Helical" evidence="1">
    <location>
        <begin position="661"/>
        <end position="684"/>
    </location>
</feature>
<protein>
    <submittedName>
        <fullName evidence="2">Monocarboxylate transporter 5</fullName>
    </submittedName>
</protein>
<dbReference type="AlphaFoldDB" id="A0A087UDW6"/>
<proteinExistence type="predicted"/>
<feature type="transmembrane region" description="Helical" evidence="1">
    <location>
        <begin position="567"/>
        <end position="585"/>
    </location>
</feature>
<feature type="transmembrane region" description="Helical" evidence="1">
    <location>
        <begin position="540"/>
        <end position="560"/>
    </location>
</feature>
<evidence type="ECO:0000313" key="3">
    <source>
        <dbReference type="Proteomes" id="UP000054359"/>
    </source>
</evidence>
<dbReference type="PANTHER" id="PTHR11360">
    <property type="entry name" value="MONOCARBOXYLATE TRANSPORTER"/>
    <property type="match status" value="1"/>
</dbReference>
<feature type="transmembrane region" description="Helical" evidence="1">
    <location>
        <begin position="631"/>
        <end position="649"/>
    </location>
</feature>
<dbReference type="SUPFAM" id="SSF103473">
    <property type="entry name" value="MFS general substrate transporter"/>
    <property type="match status" value="1"/>
</dbReference>
<keyword evidence="3" id="KW-1185">Reference proteome</keyword>
<reference evidence="2 3" key="1">
    <citation type="submission" date="2013-11" db="EMBL/GenBank/DDBJ databases">
        <title>Genome sequencing of Stegodyphus mimosarum.</title>
        <authorList>
            <person name="Bechsgaard J."/>
        </authorList>
    </citation>
    <scope>NUCLEOTIDE SEQUENCE [LARGE SCALE GENOMIC DNA]</scope>
</reference>